<protein>
    <submittedName>
        <fullName evidence="3">Uncharacterized protein LOC112453817</fullName>
    </submittedName>
</protein>
<feature type="compositionally biased region" description="Polar residues" evidence="1">
    <location>
        <begin position="801"/>
        <end position="816"/>
    </location>
</feature>
<dbReference type="OrthoDB" id="7700298at2759"/>
<name>A0A6J1PLJ3_9HYME</name>
<feature type="region of interest" description="Disordered" evidence="1">
    <location>
        <begin position="726"/>
        <end position="816"/>
    </location>
</feature>
<feature type="compositionally biased region" description="Basic and acidic residues" evidence="1">
    <location>
        <begin position="540"/>
        <end position="552"/>
    </location>
</feature>
<feature type="region of interest" description="Disordered" evidence="1">
    <location>
        <begin position="133"/>
        <end position="163"/>
    </location>
</feature>
<reference evidence="3" key="1">
    <citation type="submission" date="2025-08" db="UniProtKB">
        <authorList>
            <consortium name="RefSeq"/>
        </authorList>
    </citation>
    <scope>IDENTIFICATION</scope>
    <source>
        <tissue evidence="3">Whole body</tissue>
    </source>
</reference>
<feature type="region of interest" description="Disordered" evidence="1">
    <location>
        <begin position="518"/>
        <end position="552"/>
    </location>
</feature>
<feature type="compositionally biased region" description="Basic and acidic residues" evidence="1">
    <location>
        <begin position="781"/>
        <end position="796"/>
    </location>
</feature>
<proteinExistence type="predicted"/>
<evidence type="ECO:0000256" key="1">
    <source>
        <dbReference type="SAM" id="MobiDB-lite"/>
    </source>
</evidence>
<feature type="compositionally biased region" description="Polar residues" evidence="1">
    <location>
        <begin position="745"/>
        <end position="761"/>
    </location>
</feature>
<keyword evidence="2" id="KW-1185">Reference proteome</keyword>
<sequence>MINLPCNAASMSQVTPCQNVPVQTSQYNFPTCQQRQTSTQQMQTAACGPCSGTSQGGPFTHVCQPDTYIVTHQCAPGTSQPVTNPCHPIFQNLPPTRPGCGQLPQNILDQIRACVNNAAPIFILPGNCQPSLISQQQQQQQQQQPSLPPLAPQIASSPPAAYPPPSGLTYPAACYPPPPPFYPYPMPLPFCDPFIRTREATHPSCGCCRKGDVDSTEIRNVLRAGCRYDATDPDEHRCTPTIDDTICSKRNCPSSLHLQALASQFLSMQGIIPCAATRLVLRKVPGSNVTTSMEDVMARAQKAINALTKDQLLSESRNAQQVNALINLHMTANPPPNIIPILTLVQLKMNLLKAQVEGLVNQKIMEIQGVGVEVETDLIDPTVLALKSDAELRDFLSALRQKECDERVNVNFAPYRSQRAIAETRLSNVQNKIRQVEAEFDRRRCAMLPAPTLSSRVVQQFSKPCYSARFEDPMRLYSMLPPDTPRSPDPFTYVKPRSPKRLLLKPCTGKPETVTRLVAVPAAGTRSNPPKNPDGGSGADRAKEQSATPDRQRFSTENCACCDRTTSEESVGEAKKKLRPRIIEIDATTVSNVEELEREALSLMKQTSNICVRIDAEEYGERNETSANGIPCSAKCWTAEAYINVADDESAKTLTESESDTVTLSEKIDAEDVCEARDVVEIRSCDQTMDQQEFGSSSNLRQFKKQAEDEITISRRDEAIKKRDIEIKSSRDASPSEADREEVRATTTAVLANKDPISSVQETERKSSDGICTSSLRITLKPKDERREDEQEDKNGEILPSTATVEQSTSQVPMSTSKKKIRFHIVSLMTNIVYDKSRKYARERKFEKDIATSEREMSVTTDPDIEKLNNRRSIENLVRTAVAHNITGKDHSENIKEIPNRLDLPKLCFDHQCQTAFKEDKNTTAALSRANIFPPFKNLPKYVTDNEKNGGDVGTYPSPITKAGITATKRLSRCNDVTGSTLEALCKNNVPYHSDVECERSLISKLFSVIGNHVIAFINKIIGMNGRLLYSIRNAIFRKSLNIDVLRRDVPIGDHSELISNDYDPPAGTSHYSFSLNYKTSKISEHDFRNTNLLGISTKRGYNGIRKIKHSIIEDRRNDTRYLLIGTSCHNRDLILTRDLGRPYKVQKSLLIRSRLKNSLNSQDYPYPFSLLKRTGKNVLESRQAKRNENIGIKENEIRELKSSEKIWILSGIVKTNGINGKISEKREYDNESEEQILNEYSHNNIKNDDVSTVQEYTVDNTATDNELVINIHDYLRLQTEINTSMYENCSACLLISSN</sequence>
<evidence type="ECO:0000313" key="3">
    <source>
        <dbReference type="RefSeq" id="XP_024870544.1"/>
    </source>
</evidence>
<organism evidence="2 3">
    <name type="scientific">Temnothorax curvispinosus</name>
    <dbReference type="NCBI Taxonomy" id="300111"/>
    <lineage>
        <taxon>Eukaryota</taxon>
        <taxon>Metazoa</taxon>
        <taxon>Ecdysozoa</taxon>
        <taxon>Arthropoda</taxon>
        <taxon>Hexapoda</taxon>
        <taxon>Insecta</taxon>
        <taxon>Pterygota</taxon>
        <taxon>Neoptera</taxon>
        <taxon>Endopterygota</taxon>
        <taxon>Hymenoptera</taxon>
        <taxon>Apocrita</taxon>
        <taxon>Aculeata</taxon>
        <taxon>Formicoidea</taxon>
        <taxon>Formicidae</taxon>
        <taxon>Myrmicinae</taxon>
        <taxon>Temnothorax</taxon>
    </lineage>
</organism>
<accession>A0A6J1PLJ3</accession>
<dbReference type="GeneID" id="112453817"/>
<dbReference type="RefSeq" id="XP_024870544.1">
    <property type="nucleotide sequence ID" value="XM_025014776.1"/>
</dbReference>
<evidence type="ECO:0000313" key="2">
    <source>
        <dbReference type="Proteomes" id="UP000504618"/>
    </source>
</evidence>
<feature type="compositionally biased region" description="Low complexity" evidence="1">
    <location>
        <begin position="133"/>
        <end position="145"/>
    </location>
</feature>
<gene>
    <name evidence="3" type="primary">LOC112453817</name>
</gene>
<dbReference type="Proteomes" id="UP000504618">
    <property type="component" value="Unplaced"/>
</dbReference>